<reference evidence="2" key="1">
    <citation type="journal article" date="2014" name="Front. Microbiol.">
        <title>High frequency of phylogenetically diverse reductive dehalogenase-homologous genes in deep subseafloor sedimentary metagenomes.</title>
        <authorList>
            <person name="Kawai M."/>
            <person name="Futagami T."/>
            <person name="Toyoda A."/>
            <person name="Takaki Y."/>
            <person name="Nishi S."/>
            <person name="Hori S."/>
            <person name="Arai W."/>
            <person name="Tsubouchi T."/>
            <person name="Morono Y."/>
            <person name="Uchiyama I."/>
            <person name="Ito T."/>
            <person name="Fujiyama A."/>
            <person name="Inagaki F."/>
            <person name="Takami H."/>
        </authorList>
    </citation>
    <scope>NUCLEOTIDE SEQUENCE</scope>
    <source>
        <strain evidence="2">Expedition CK06-06</strain>
    </source>
</reference>
<sequence>MTNEECFNILKSSPFFHRTALWADYDTYINLDKNIQEDIRGIKIFTDGAIGTKTAALHVPYTDGTIGRPLYTEDEFYRMLSSHAKLNKALSIHAIGDKVMSMIISTILRLDKEGIKFPKIRLEHCQFTDLNTAKIAKKLGIILSLQPNFSIDSVTYSDRLSQTYLESNNPLRMFIDDAGFIPGKDLIFSSDTSVNSAQDALKSSLFPPYKQQKLTLEEFIAGYCMPDKSYGEILFFIDQKNSDIIIDEIIVN</sequence>
<protein>
    <recommendedName>
        <fullName evidence="1">Amidohydrolase 3 domain-containing protein</fullName>
    </recommendedName>
</protein>
<dbReference type="Pfam" id="PF07969">
    <property type="entry name" value="Amidohydro_3"/>
    <property type="match status" value="1"/>
</dbReference>
<dbReference type="AlphaFoldDB" id="X0ZVN9"/>
<comment type="caution">
    <text evidence="2">The sequence shown here is derived from an EMBL/GenBank/DDBJ whole genome shotgun (WGS) entry which is preliminary data.</text>
</comment>
<dbReference type="Gene3D" id="3.20.20.140">
    <property type="entry name" value="Metal-dependent hydrolases"/>
    <property type="match status" value="1"/>
</dbReference>
<dbReference type="InterPro" id="IPR013108">
    <property type="entry name" value="Amidohydro_3"/>
</dbReference>
<proteinExistence type="predicted"/>
<gene>
    <name evidence="2" type="ORF">S01H4_20161</name>
</gene>
<dbReference type="PANTHER" id="PTHR22642">
    <property type="entry name" value="IMIDAZOLONEPROPIONASE"/>
    <property type="match status" value="1"/>
</dbReference>
<dbReference type="PANTHER" id="PTHR22642:SF2">
    <property type="entry name" value="PROTEIN LONG AFTER FAR-RED 3"/>
    <property type="match status" value="1"/>
</dbReference>
<accession>X0ZVN9</accession>
<feature type="domain" description="Amidohydrolase 3" evidence="1">
    <location>
        <begin position="39"/>
        <end position="161"/>
    </location>
</feature>
<evidence type="ECO:0000259" key="1">
    <source>
        <dbReference type="Pfam" id="PF07969"/>
    </source>
</evidence>
<evidence type="ECO:0000313" key="2">
    <source>
        <dbReference type="EMBL" id="GAG61967.1"/>
    </source>
</evidence>
<dbReference type="InterPro" id="IPR032466">
    <property type="entry name" value="Metal_Hydrolase"/>
</dbReference>
<organism evidence="2">
    <name type="scientific">marine sediment metagenome</name>
    <dbReference type="NCBI Taxonomy" id="412755"/>
    <lineage>
        <taxon>unclassified sequences</taxon>
        <taxon>metagenomes</taxon>
        <taxon>ecological metagenomes</taxon>
    </lineage>
</organism>
<dbReference type="EMBL" id="BART01009045">
    <property type="protein sequence ID" value="GAG61967.1"/>
    <property type="molecule type" value="Genomic_DNA"/>
</dbReference>
<dbReference type="SUPFAM" id="SSF51556">
    <property type="entry name" value="Metallo-dependent hydrolases"/>
    <property type="match status" value="1"/>
</dbReference>
<name>X0ZVN9_9ZZZZ</name>